<evidence type="ECO:0000256" key="5">
    <source>
        <dbReference type="ARBA" id="ARBA00022741"/>
    </source>
</evidence>
<reference evidence="9 10" key="1">
    <citation type="journal article" date="2015" name="Microbiome">
        <title>Genomic resolution of linkages in carbon, nitrogen, and sulfur cycling among widespread estuary sediment bacteria.</title>
        <authorList>
            <person name="Baker B.J."/>
            <person name="Lazar C.S."/>
            <person name="Teske A.P."/>
            <person name="Dick G.J."/>
        </authorList>
    </citation>
    <scope>NUCLEOTIDE SEQUENCE [LARGE SCALE GENOMIC DNA]</scope>
    <source>
        <strain evidence="9">SM23_60</strain>
    </source>
</reference>
<comment type="pathway">
    <text evidence="1 8">Cofactor biosynthesis; (R)-pantothenate biosynthesis; (R)-pantothenate from (R)-pantoate and beta-alanine: step 1/1.</text>
</comment>
<evidence type="ECO:0000313" key="10">
    <source>
        <dbReference type="Proteomes" id="UP000051096"/>
    </source>
</evidence>
<comment type="similarity">
    <text evidence="2 8">Belongs to the pantothenate synthetase family.</text>
</comment>
<dbReference type="PANTHER" id="PTHR21299">
    <property type="entry name" value="CYTIDYLATE KINASE/PANTOATE-BETA-ALANINE LIGASE"/>
    <property type="match status" value="1"/>
</dbReference>
<evidence type="ECO:0000256" key="8">
    <source>
        <dbReference type="HAMAP-Rule" id="MF_00158"/>
    </source>
</evidence>
<dbReference type="Gene3D" id="3.30.1300.10">
    <property type="entry name" value="Pantoate-beta-alanine ligase, C-terminal domain"/>
    <property type="match status" value="1"/>
</dbReference>
<accession>A0A0S8GCU9</accession>
<evidence type="ECO:0000256" key="7">
    <source>
        <dbReference type="ARBA" id="ARBA00048258"/>
    </source>
</evidence>
<feature type="binding site" evidence="8">
    <location>
        <position position="61"/>
    </location>
    <ligand>
        <name>beta-alanine</name>
        <dbReference type="ChEBI" id="CHEBI:57966"/>
    </ligand>
</feature>
<keyword evidence="8" id="KW-0963">Cytoplasm</keyword>
<feature type="binding site" evidence="8">
    <location>
        <position position="153"/>
    </location>
    <ligand>
        <name>(R)-pantoate</name>
        <dbReference type="ChEBI" id="CHEBI:15980"/>
    </ligand>
</feature>
<evidence type="ECO:0000256" key="6">
    <source>
        <dbReference type="ARBA" id="ARBA00022840"/>
    </source>
</evidence>
<dbReference type="GO" id="GO:0004592">
    <property type="term" value="F:pantoate-beta-alanine ligase activity"/>
    <property type="evidence" value="ECO:0007669"/>
    <property type="project" value="UniProtKB-UniRule"/>
</dbReference>
<dbReference type="SUPFAM" id="SSF52374">
    <property type="entry name" value="Nucleotidylyl transferase"/>
    <property type="match status" value="1"/>
</dbReference>
<dbReference type="AlphaFoldDB" id="A0A0S8GCU9"/>
<evidence type="ECO:0000256" key="3">
    <source>
        <dbReference type="ARBA" id="ARBA00022598"/>
    </source>
</evidence>
<feature type="active site" description="Proton donor" evidence="8">
    <location>
        <position position="37"/>
    </location>
</feature>
<feature type="binding site" evidence="8">
    <location>
        <begin position="184"/>
        <end position="187"/>
    </location>
    <ligand>
        <name>ATP</name>
        <dbReference type="ChEBI" id="CHEBI:30616"/>
    </ligand>
</feature>
<feature type="binding site" evidence="8">
    <location>
        <position position="176"/>
    </location>
    <ligand>
        <name>ATP</name>
        <dbReference type="ChEBI" id="CHEBI:30616"/>
    </ligand>
</feature>
<dbReference type="Proteomes" id="UP000051096">
    <property type="component" value="Unassembled WGS sequence"/>
</dbReference>
<comment type="miscellaneous">
    <text evidence="8">The reaction proceeds by a bi uni uni bi ping pong mechanism.</text>
</comment>
<dbReference type="Pfam" id="PF02569">
    <property type="entry name" value="Pantoate_ligase"/>
    <property type="match status" value="1"/>
</dbReference>
<dbReference type="FunFam" id="3.30.1300.10:FF:000001">
    <property type="entry name" value="Pantothenate synthetase"/>
    <property type="match status" value="1"/>
</dbReference>
<keyword evidence="3 8" id="KW-0436">Ligase</keyword>
<proteinExistence type="inferred from homology"/>
<keyword evidence="5 8" id="KW-0547">Nucleotide-binding</keyword>
<gene>
    <name evidence="8" type="primary">panC</name>
    <name evidence="9" type="ORF">AMJ87_09700</name>
</gene>
<dbReference type="Gene3D" id="3.40.50.620">
    <property type="entry name" value="HUPs"/>
    <property type="match status" value="1"/>
</dbReference>
<comment type="subcellular location">
    <subcellularLocation>
        <location evidence="8">Cytoplasm</location>
    </subcellularLocation>
</comment>
<dbReference type="UniPathway" id="UPA00028">
    <property type="reaction ID" value="UER00005"/>
</dbReference>
<keyword evidence="6 8" id="KW-0067">ATP-binding</keyword>
<sequence>MQIAKSITKVKRIVTTAKHKHKTIGFVPTMGALHEGHLSLVRIARTKSDCVVVSIFVNPTQFAPHEDLRKYPRDIKEDLALLRHEGVDVVFVPSVRTLYPSDFKTRVTVHDLSSVLCGVTRPHHFPGVATVVLKLFNIIQPNIAVFGKKDYQQAIIIKQMVKDLNLGTRIVLGPIVREPDGLAMSSRNQYLSKHERANAVVLHQSIQWVTRAFKNGLTDTRKALQNMRRMIRTRGGTVDYVTAVDRKTLTAVQKLKKGTLIAVAVYFGSTRLIDNTVL</sequence>
<comment type="function">
    <text evidence="8">Catalyzes the condensation of pantoate with beta-alanine in an ATP-dependent reaction via a pantoyl-adenylate intermediate.</text>
</comment>
<dbReference type="InterPro" id="IPR042176">
    <property type="entry name" value="Pantoate_ligase_C"/>
</dbReference>
<feature type="binding site" evidence="8">
    <location>
        <begin position="30"/>
        <end position="37"/>
    </location>
    <ligand>
        <name>ATP</name>
        <dbReference type="ChEBI" id="CHEBI:30616"/>
    </ligand>
</feature>
<evidence type="ECO:0000256" key="1">
    <source>
        <dbReference type="ARBA" id="ARBA00004990"/>
    </source>
</evidence>
<protein>
    <recommendedName>
        <fullName evidence="8">Pantothenate synthetase</fullName>
        <shortName evidence="8">PS</shortName>
        <ecNumber evidence="8">6.3.2.1</ecNumber>
    </recommendedName>
    <alternativeName>
        <fullName evidence="8">Pantoate--beta-alanine ligase</fullName>
    </alternativeName>
    <alternativeName>
        <fullName evidence="8">Pantoate-activating enzyme</fullName>
    </alternativeName>
</protein>
<dbReference type="GO" id="GO:0015940">
    <property type="term" value="P:pantothenate biosynthetic process"/>
    <property type="evidence" value="ECO:0007669"/>
    <property type="project" value="UniProtKB-UniRule"/>
</dbReference>
<evidence type="ECO:0000256" key="4">
    <source>
        <dbReference type="ARBA" id="ARBA00022655"/>
    </source>
</evidence>
<name>A0A0S8GCU9_UNCW3</name>
<organism evidence="9 10">
    <name type="scientific">candidate division WOR_3 bacterium SM23_60</name>
    <dbReference type="NCBI Taxonomy" id="1703780"/>
    <lineage>
        <taxon>Bacteria</taxon>
        <taxon>Bacteria division WOR-3</taxon>
    </lineage>
</organism>
<dbReference type="PATRIC" id="fig|1703780.3.peg.1058"/>
<feature type="binding site" evidence="8">
    <location>
        <begin position="147"/>
        <end position="150"/>
    </location>
    <ligand>
        <name>ATP</name>
        <dbReference type="ChEBI" id="CHEBI:30616"/>
    </ligand>
</feature>
<dbReference type="GO" id="GO:0005829">
    <property type="term" value="C:cytosol"/>
    <property type="evidence" value="ECO:0007669"/>
    <property type="project" value="TreeGrafter"/>
</dbReference>
<feature type="binding site" evidence="8">
    <location>
        <position position="61"/>
    </location>
    <ligand>
        <name>(R)-pantoate</name>
        <dbReference type="ChEBI" id="CHEBI:15980"/>
    </ligand>
</feature>
<comment type="caution">
    <text evidence="9">The sequence shown here is derived from an EMBL/GenBank/DDBJ whole genome shotgun (WGS) entry which is preliminary data.</text>
</comment>
<dbReference type="InterPro" id="IPR014729">
    <property type="entry name" value="Rossmann-like_a/b/a_fold"/>
</dbReference>
<keyword evidence="4 8" id="KW-0566">Pantothenate biosynthesis</keyword>
<dbReference type="HAMAP" id="MF_00158">
    <property type="entry name" value="PanC"/>
    <property type="match status" value="1"/>
</dbReference>
<dbReference type="GO" id="GO:0005524">
    <property type="term" value="F:ATP binding"/>
    <property type="evidence" value="ECO:0007669"/>
    <property type="project" value="UniProtKB-KW"/>
</dbReference>
<dbReference type="FunFam" id="3.40.50.620:FF:000013">
    <property type="entry name" value="Pantothenate synthetase"/>
    <property type="match status" value="1"/>
</dbReference>
<evidence type="ECO:0000313" key="9">
    <source>
        <dbReference type="EMBL" id="KPK69963.1"/>
    </source>
</evidence>
<dbReference type="NCBIfam" id="TIGR00018">
    <property type="entry name" value="panC"/>
    <property type="match status" value="1"/>
</dbReference>
<dbReference type="EC" id="6.3.2.1" evidence="8"/>
<comment type="catalytic activity">
    <reaction evidence="7 8">
        <text>(R)-pantoate + beta-alanine + ATP = (R)-pantothenate + AMP + diphosphate + H(+)</text>
        <dbReference type="Rhea" id="RHEA:10912"/>
        <dbReference type="ChEBI" id="CHEBI:15378"/>
        <dbReference type="ChEBI" id="CHEBI:15980"/>
        <dbReference type="ChEBI" id="CHEBI:29032"/>
        <dbReference type="ChEBI" id="CHEBI:30616"/>
        <dbReference type="ChEBI" id="CHEBI:33019"/>
        <dbReference type="ChEBI" id="CHEBI:57966"/>
        <dbReference type="ChEBI" id="CHEBI:456215"/>
        <dbReference type="EC" id="6.3.2.1"/>
    </reaction>
</comment>
<dbReference type="InterPro" id="IPR003721">
    <property type="entry name" value="Pantoate_ligase"/>
</dbReference>
<dbReference type="EMBL" id="LJUO01000107">
    <property type="protein sequence ID" value="KPK69963.1"/>
    <property type="molecule type" value="Genomic_DNA"/>
</dbReference>
<dbReference type="CDD" id="cd00560">
    <property type="entry name" value="PanC"/>
    <property type="match status" value="1"/>
</dbReference>
<evidence type="ECO:0000256" key="2">
    <source>
        <dbReference type="ARBA" id="ARBA00009256"/>
    </source>
</evidence>
<dbReference type="PANTHER" id="PTHR21299:SF1">
    <property type="entry name" value="PANTOATE--BETA-ALANINE LIGASE"/>
    <property type="match status" value="1"/>
</dbReference>
<comment type="subunit">
    <text evidence="8">Homodimer.</text>
</comment>